<protein>
    <recommendedName>
        <fullName evidence="1">HTH cro/C1-type domain-containing protein</fullName>
    </recommendedName>
</protein>
<keyword evidence="3" id="KW-1185">Reference proteome</keyword>
<comment type="caution">
    <text evidence="2">The sequence shown here is derived from an EMBL/GenBank/DDBJ whole genome shotgun (WGS) entry which is preliminary data.</text>
</comment>
<dbReference type="SUPFAM" id="SSF47413">
    <property type="entry name" value="lambda repressor-like DNA-binding domains"/>
    <property type="match status" value="1"/>
</dbReference>
<feature type="domain" description="HTH cro/C1-type" evidence="1">
    <location>
        <begin position="53"/>
        <end position="107"/>
    </location>
</feature>
<evidence type="ECO:0000313" key="3">
    <source>
        <dbReference type="Proteomes" id="UP000241229"/>
    </source>
</evidence>
<organism evidence="2 3">
    <name type="scientific">Kumtagia ephedrae</name>
    <dbReference type="NCBI Taxonomy" id="2116701"/>
    <lineage>
        <taxon>Bacteria</taxon>
        <taxon>Pseudomonadati</taxon>
        <taxon>Pseudomonadota</taxon>
        <taxon>Alphaproteobacteria</taxon>
        <taxon>Hyphomicrobiales</taxon>
        <taxon>Phyllobacteriaceae</taxon>
        <taxon>Kumtagia</taxon>
    </lineage>
</organism>
<dbReference type="Pfam" id="PF01381">
    <property type="entry name" value="HTH_3"/>
    <property type="match status" value="1"/>
</dbReference>
<dbReference type="Proteomes" id="UP000241229">
    <property type="component" value="Unassembled WGS sequence"/>
</dbReference>
<name>A0A2P7RXC3_9HYPH</name>
<reference evidence="2 3" key="1">
    <citation type="submission" date="2018-03" db="EMBL/GenBank/DDBJ databases">
        <title>The draft genome of Mesorhizobium sp. 6GN-30.</title>
        <authorList>
            <person name="Liu L."/>
            <person name="Li L."/>
            <person name="Wang T."/>
            <person name="Zhang X."/>
            <person name="Liang L."/>
        </authorList>
    </citation>
    <scope>NUCLEOTIDE SEQUENCE [LARGE SCALE GENOMIC DNA]</scope>
    <source>
        <strain evidence="2 3">6GN30</strain>
    </source>
</reference>
<dbReference type="GO" id="GO:0003677">
    <property type="term" value="F:DNA binding"/>
    <property type="evidence" value="ECO:0007669"/>
    <property type="project" value="InterPro"/>
</dbReference>
<dbReference type="OrthoDB" id="7595453at2"/>
<evidence type="ECO:0000259" key="1">
    <source>
        <dbReference type="PROSITE" id="PS50943"/>
    </source>
</evidence>
<sequence length="154" mass="17223">MEPTSPKRFMSEHRWACSQPISQARSITMSYQMRISARSRTAGRFIARVHSEVQKAFVASGLKQNDLAKKMGVDRSVVNRQLLGQTNLTLRSIADLAWALNTPISFSMGHDEAHDVKRSFCDGVSETQTEESGELSYIGARTITPNMAKEPEYV</sequence>
<dbReference type="InterPro" id="IPR010982">
    <property type="entry name" value="Lambda_DNA-bd_dom_sf"/>
</dbReference>
<dbReference type="SMART" id="SM00530">
    <property type="entry name" value="HTH_XRE"/>
    <property type="match status" value="1"/>
</dbReference>
<dbReference type="EMBL" id="PXYK01000029">
    <property type="protein sequence ID" value="PSJ54870.1"/>
    <property type="molecule type" value="Genomic_DNA"/>
</dbReference>
<dbReference type="InterPro" id="IPR001387">
    <property type="entry name" value="Cro/C1-type_HTH"/>
</dbReference>
<dbReference type="Gene3D" id="1.10.260.40">
    <property type="entry name" value="lambda repressor-like DNA-binding domains"/>
    <property type="match status" value="1"/>
</dbReference>
<accession>A0A2P7RXC3</accession>
<evidence type="ECO:0000313" key="2">
    <source>
        <dbReference type="EMBL" id="PSJ54870.1"/>
    </source>
</evidence>
<dbReference type="PROSITE" id="PS50943">
    <property type="entry name" value="HTH_CROC1"/>
    <property type="match status" value="1"/>
</dbReference>
<dbReference type="AlphaFoldDB" id="A0A2P7RXC3"/>
<proteinExistence type="predicted"/>
<dbReference type="CDD" id="cd00093">
    <property type="entry name" value="HTH_XRE"/>
    <property type="match status" value="1"/>
</dbReference>
<gene>
    <name evidence="2" type="ORF">C7I84_24010</name>
</gene>